<dbReference type="Pfam" id="PF22600">
    <property type="entry name" value="MTPAP-like_central"/>
    <property type="match status" value="1"/>
</dbReference>
<feature type="transmembrane region" description="Helical" evidence="8">
    <location>
        <begin position="97"/>
        <end position="115"/>
    </location>
</feature>
<sequence>MNSNTNPFQDPAVLNARSPNTAITLDPDQVNMAVPSSPAPAPSPAVYQQSNMAPTPNAQAPLGAPPSAKHQHNLMDEIGNSIKATNSSTILRLMRTINMILATATVVVGVLAWVFGKVSSFQKVIAGMYIIMFGLLLLAFELRTEKIDRIFRLNFGFMYGNKTRTIFLLFMAIWPLSMGNFWLTILDAVLLFINAFFNYFVISQHPAFTTIPAQMQPPQQPQQQYTALGHEIIEYCDYTQRVIANQQAAMEDAIWNISICVQSIWPEAMVTCFGSFATGLWLPSSDVDVVVMNIPHTFSDSSPDKRPFVRGIDELEQIAAQVRQQPWVKRIEVVASAKVPVAKLVLAEGDLRVDISIENMHTQLGIEASALVRDYITAIPVLHPLIMVLKQLLREKGLNNAFTGGLSSYCIALMAFYLVERQGATNYTGTDVGQLLIDFLEFYGTIFSYATTGISLKAEAFGEYFLDPTLTMGANGVPLLMPQLVIDDPVYEDGQHNAAAGAFAIARVIAAFENAFYAVTFHRPSRFAPTPLSQLLHWTGHGADGVALDESSA</sequence>
<protein>
    <recommendedName>
        <fullName evidence="13">Polymerase nucleotidyl transferase domain-containing protein</fullName>
    </recommendedName>
</protein>
<keyword evidence="2 8" id="KW-0812">Transmembrane</keyword>
<evidence type="ECO:0000256" key="7">
    <source>
        <dbReference type="SAM" id="MobiDB-lite"/>
    </source>
</evidence>
<dbReference type="InterPro" id="IPR045862">
    <property type="entry name" value="Trf4-like"/>
</dbReference>
<keyword evidence="3" id="KW-0479">Metal-binding</keyword>
<evidence type="ECO:0000313" key="12">
    <source>
        <dbReference type="Proteomes" id="UP001209570"/>
    </source>
</evidence>
<keyword evidence="4" id="KW-0460">Magnesium</keyword>
<feature type="compositionally biased region" description="Polar residues" evidence="7">
    <location>
        <begin position="46"/>
        <end position="58"/>
    </location>
</feature>
<dbReference type="PANTHER" id="PTHR23092:SF15">
    <property type="entry name" value="INACTIVE NON-CANONICAL POLY(A) RNA POLYMERASE PROTEIN TRF4-2-RELATED"/>
    <property type="match status" value="1"/>
</dbReference>
<accession>A0AAD5LMW4</accession>
<dbReference type="Pfam" id="PF03828">
    <property type="entry name" value="PAP_assoc"/>
    <property type="match status" value="1"/>
</dbReference>
<dbReference type="InterPro" id="IPR002058">
    <property type="entry name" value="PAP_assoc"/>
</dbReference>
<evidence type="ECO:0000256" key="3">
    <source>
        <dbReference type="ARBA" id="ARBA00022723"/>
    </source>
</evidence>
<feature type="transmembrane region" description="Helical" evidence="8">
    <location>
        <begin position="121"/>
        <end position="140"/>
    </location>
</feature>
<evidence type="ECO:0000313" key="11">
    <source>
        <dbReference type="EMBL" id="KAJ0406572.1"/>
    </source>
</evidence>
<dbReference type="EMBL" id="JAKCXM010000031">
    <property type="protein sequence ID" value="KAJ0406572.1"/>
    <property type="molecule type" value="Genomic_DNA"/>
</dbReference>
<dbReference type="GO" id="GO:0031499">
    <property type="term" value="C:TRAMP complex"/>
    <property type="evidence" value="ECO:0007669"/>
    <property type="project" value="TreeGrafter"/>
</dbReference>
<reference evidence="11" key="1">
    <citation type="submission" date="2021-12" db="EMBL/GenBank/DDBJ databases">
        <title>Prjna785345.</title>
        <authorList>
            <person name="Rujirawat T."/>
            <person name="Krajaejun T."/>
        </authorList>
    </citation>
    <scope>NUCLEOTIDE SEQUENCE</scope>
    <source>
        <strain evidence="11">Pi057C3</strain>
    </source>
</reference>
<gene>
    <name evidence="11" type="ORF">P43SY_004461</name>
</gene>
<dbReference type="AlphaFoldDB" id="A0AAD5LMW4"/>
<feature type="transmembrane region" description="Helical" evidence="8">
    <location>
        <begin position="397"/>
        <end position="419"/>
    </location>
</feature>
<organism evidence="11 12">
    <name type="scientific">Pythium insidiosum</name>
    <name type="common">Pythiosis disease agent</name>
    <dbReference type="NCBI Taxonomy" id="114742"/>
    <lineage>
        <taxon>Eukaryota</taxon>
        <taxon>Sar</taxon>
        <taxon>Stramenopiles</taxon>
        <taxon>Oomycota</taxon>
        <taxon>Peronosporomycetes</taxon>
        <taxon>Pythiales</taxon>
        <taxon>Pythiaceae</taxon>
        <taxon>Pythium</taxon>
    </lineage>
</organism>
<evidence type="ECO:0000259" key="10">
    <source>
        <dbReference type="Pfam" id="PF22600"/>
    </source>
</evidence>
<keyword evidence="6 8" id="KW-0472">Membrane</keyword>
<evidence type="ECO:0000256" key="2">
    <source>
        <dbReference type="ARBA" id="ARBA00022692"/>
    </source>
</evidence>
<evidence type="ECO:0000256" key="8">
    <source>
        <dbReference type="SAM" id="Phobius"/>
    </source>
</evidence>
<evidence type="ECO:0000256" key="1">
    <source>
        <dbReference type="ARBA" id="ARBA00004141"/>
    </source>
</evidence>
<evidence type="ECO:0000256" key="6">
    <source>
        <dbReference type="ARBA" id="ARBA00023136"/>
    </source>
</evidence>
<dbReference type="Gene3D" id="3.30.460.10">
    <property type="entry name" value="Beta Polymerase, domain 2"/>
    <property type="match status" value="1"/>
</dbReference>
<dbReference type="InterPro" id="IPR013714">
    <property type="entry name" value="Golgi_TVP15"/>
</dbReference>
<dbReference type="GO" id="GO:0005730">
    <property type="term" value="C:nucleolus"/>
    <property type="evidence" value="ECO:0007669"/>
    <property type="project" value="TreeGrafter"/>
</dbReference>
<dbReference type="CDD" id="cd05402">
    <property type="entry name" value="NT_PAP_TUTase"/>
    <property type="match status" value="1"/>
</dbReference>
<evidence type="ECO:0000256" key="5">
    <source>
        <dbReference type="ARBA" id="ARBA00022989"/>
    </source>
</evidence>
<dbReference type="SUPFAM" id="SSF81301">
    <property type="entry name" value="Nucleotidyltransferase"/>
    <property type="match status" value="1"/>
</dbReference>
<evidence type="ECO:0000256" key="4">
    <source>
        <dbReference type="ARBA" id="ARBA00022842"/>
    </source>
</evidence>
<dbReference type="GO" id="GO:0046872">
    <property type="term" value="F:metal ion binding"/>
    <property type="evidence" value="ECO:0007669"/>
    <property type="project" value="UniProtKB-KW"/>
</dbReference>
<dbReference type="Proteomes" id="UP001209570">
    <property type="component" value="Unassembled WGS sequence"/>
</dbReference>
<comment type="caution">
    <text evidence="11">The sequence shown here is derived from an EMBL/GenBank/DDBJ whole genome shotgun (WGS) entry which is preliminary data.</text>
</comment>
<name>A0AAD5LMW4_PYTIN</name>
<dbReference type="GO" id="GO:0016020">
    <property type="term" value="C:membrane"/>
    <property type="evidence" value="ECO:0007669"/>
    <property type="project" value="UniProtKB-SubCell"/>
</dbReference>
<dbReference type="InterPro" id="IPR054708">
    <property type="entry name" value="MTPAP-like_central"/>
</dbReference>
<dbReference type="GO" id="GO:0003729">
    <property type="term" value="F:mRNA binding"/>
    <property type="evidence" value="ECO:0007669"/>
    <property type="project" value="TreeGrafter"/>
</dbReference>
<dbReference type="PANTHER" id="PTHR23092">
    <property type="entry name" value="POLY(A) RNA POLYMERASE"/>
    <property type="match status" value="1"/>
</dbReference>
<dbReference type="Gene3D" id="1.10.1410.10">
    <property type="match status" value="1"/>
</dbReference>
<dbReference type="GO" id="GO:0031123">
    <property type="term" value="P:RNA 3'-end processing"/>
    <property type="evidence" value="ECO:0007669"/>
    <property type="project" value="TreeGrafter"/>
</dbReference>
<dbReference type="GO" id="GO:0043634">
    <property type="term" value="P:polyadenylation-dependent ncRNA catabolic process"/>
    <property type="evidence" value="ECO:0007669"/>
    <property type="project" value="TreeGrafter"/>
</dbReference>
<proteinExistence type="predicted"/>
<dbReference type="SUPFAM" id="SSF81631">
    <property type="entry name" value="PAP/OAS1 substrate-binding domain"/>
    <property type="match status" value="1"/>
</dbReference>
<keyword evidence="5 8" id="KW-1133">Transmembrane helix</keyword>
<keyword evidence="12" id="KW-1185">Reference proteome</keyword>
<feature type="domain" description="Poly(A) RNA polymerase mitochondrial-like central palm" evidence="10">
    <location>
        <begin position="252"/>
        <end position="375"/>
    </location>
</feature>
<feature type="transmembrane region" description="Helical" evidence="8">
    <location>
        <begin position="180"/>
        <end position="201"/>
    </location>
</feature>
<dbReference type="GO" id="GO:1990817">
    <property type="term" value="F:poly(A) RNA polymerase activity"/>
    <property type="evidence" value="ECO:0007669"/>
    <property type="project" value="InterPro"/>
</dbReference>
<comment type="subcellular location">
    <subcellularLocation>
        <location evidence="1">Membrane</location>
        <topology evidence="1">Multi-pass membrane protein</topology>
    </subcellularLocation>
</comment>
<dbReference type="InterPro" id="IPR043519">
    <property type="entry name" value="NT_sf"/>
</dbReference>
<feature type="region of interest" description="Disordered" evidence="7">
    <location>
        <begin position="30"/>
        <end position="69"/>
    </location>
</feature>
<feature type="transmembrane region" description="Helical" evidence="8">
    <location>
        <begin position="152"/>
        <end position="174"/>
    </location>
</feature>
<evidence type="ECO:0000259" key="9">
    <source>
        <dbReference type="Pfam" id="PF03828"/>
    </source>
</evidence>
<feature type="domain" description="PAP-associated" evidence="9">
    <location>
        <begin position="432"/>
        <end position="458"/>
    </location>
</feature>
<evidence type="ECO:0008006" key="13">
    <source>
        <dbReference type="Google" id="ProtNLM"/>
    </source>
</evidence>
<dbReference type="Pfam" id="PF08507">
    <property type="entry name" value="COPI_assoc"/>
    <property type="match status" value="1"/>
</dbReference>